<sequence length="216" mass="24302">MFILSHSVANTTRNIGIEQKYRDDKIKNKISRSKAKWSKDPSISDSESFRSSGSDSYSVLKKNTSLKSGSLREKYSDCEKVTKEMREKAFAIAFIENQFEKYQADIDLVVKSYDACKQVILIRLERRSAVGIILAINEYKKLLAAEATARRVVDQLESLLSEVLDCIELHGTVAQYKAKAMEIVNEAPVDPETLPLTGVTSKMVSDELTKLVISRN</sequence>
<gene>
    <name evidence="1" type="ORF">FisN_14Hu384</name>
</gene>
<dbReference type="EMBL" id="BDSP01000156">
    <property type="protein sequence ID" value="GAX21173.1"/>
    <property type="molecule type" value="Genomic_DNA"/>
</dbReference>
<comment type="caution">
    <text evidence="1">The sequence shown here is derived from an EMBL/GenBank/DDBJ whole genome shotgun (WGS) entry which is preliminary data.</text>
</comment>
<dbReference type="Proteomes" id="UP000198406">
    <property type="component" value="Unassembled WGS sequence"/>
</dbReference>
<accession>A0A1Z5K4L5</accession>
<name>A0A1Z5K4L5_FISSO</name>
<dbReference type="AlphaFoldDB" id="A0A1Z5K4L5"/>
<dbReference type="InParanoid" id="A0A1Z5K4L5"/>
<protein>
    <submittedName>
        <fullName evidence="1">Uncharacterized protein</fullName>
    </submittedName>
</protein>
<keyword evidence="2" id="KW-1185">Reference proteome</keyword>
<evidence type="ECO:0000313" key="2">
    <source>
        <dbReference type="Proteomes" id="UP000198406"/>
    </source>
</evidence>
<organism evidence="1 2">
    <name type="scientific">Fistulifera solaris</name>
    <name type="common">Oleaginous diatom</name>
    <dbReference type="NCBI Taxonomy" id="1519565"/>
    <lineage>
        <taxon>Eukaryota</taxon>
        <taxon>Sar</taxon>
        <taxon>Stramenopiles</taxon>
        <taxon>Ochrophyta</taxon>
        <taxon>Bacillariophyta</taxon>
        <taxon>Bacillariophyceae</taxon>
        <taxon>Bacillariophycidae</taxon>
        <taxon>Naviculales</taxon>
        <taxon>Naviculaceae</taxon>
        <taxon>Fistulifera</taxon>
    </lineage>
</organism>
<evidence type="ECO:0000313" key="1">
    <source>
        <dbReference type="EMBL" id="GAX21173.1"/>
    </source>
</evidence>
<proteinExistence type="predicted"/>
<reference evidence="1 2" key="1">
    <citation type="journal article" date="2015" name="Plant Cell">
        <title>Oil accumulation by the oleaginous diatom Fistulifera solaris as revealed by the genome and transcriptome.</title>
        <authorList>
            <person name="Tanaka T."/>
            <person name="Maeda Y."/>
            <person name="Veluchamy A."/>
            <person name="Tanaka M."/>
            <person name="Abida H."/>
            <person name="Marechal E."/>
            <person name="Bowler C."/>
            <person name="Muto M."/>
            <person name="Sunaga Y."/>
            <person name="Tanaka M."/>
            <person name="Yoshino T."/>
            <person name="Taniguchi T."/>
            <person name="Fukuda Y."/>
            <person name="Nemoto M."/>
            <person name="Matsumoto M."/>
            <person name="Wong P.S."/>
            <person name="Aburatani S."/>
            <person name="Fujibuchi W."/>
        </authorList>
    </citation>
    <scope>NUCLEOTIDE SEQUENCE [LARGE SCALE GENOMIC DNA]</scope>
    <source>
        <strain evidence="1 2">JPCC DA0580</strain>
    </source>
</reference>